<accession>A0A830HIG0</accession>
<gene>
    <name evidence="1" type="ORF">PPROV_000586900</name>
</gene>
<name>A0A830HIG0_9CHLO</name>
<keyword evidence="2" id="KW-1185">Reference proteome</keyword>
<organism evidence="1 2">
    <name type="scientific">Pycnococcus provasolii</name>
    <dbReference type="NCBI Taxonomy" id="41880"/>
    <lineage>
        <taxon>Eukaryota</taxon>
        <taxon>Viridiplantae</taxon>
        <taxon>Chlorophyta</taxon>
        <taxon>Pseudoscourfieldiophyceae</taxon>
        <taxon>Pseudoscourfieldiales</taxon>
        <taxon>Pycnococcaceae</taxon>
        <taxon>Pycnococcus</taxon>
    </lineage>
</organism>
<protein>
    <submittedName>
        <fullName evidence="1">Uncharacterized protein</fullName>
    </submittedName>
</protein>
<reference evidence="1" key="1">
    <citation type="submission" date="2020-10" db="EMBL/GenBank/DDBJ databases">
        <title>Unveiling of a novel bifunctional photoreceptor, Dualchrome1, isolated from a cosmopolitan green alga.</title>
        <authorList>
            <person name="Suzuki S."/>
            <person name="Kawachi M."/>
        </authorList>
    </citation>
    <scope>NUCLEOTIDE SEQUENCE</scope>
    <source>
        <strain evidence="1">NIES 2893</strain>
    </source>
</reference>
<dbReference type="AlphaFoldDB" id="A0A830HIG0"/>
<proteinExistence type="predicted"/>
<dbReference type="EMBL" id="BNJQ01000015">
    <property type="protein sequence ID" value="GHP07126.1"/>
    <property type="molecule type" value="Genomic_DNA"/>
</dbReference>
<dbReference type="Proteomes" id="UP000660262">
    <property type="component" value="Unassembled WGS sequence"/>
</dbReference>
<comment type="caution">
    <text evidence="1">The sequence shown here is derived from an EMBL/GenBank/DDBJ whole genome shotgun (WGS) entry which is preliminary data.</text>
</comment>
<sequence>MVITRKIVARLSAGEILDELLTYEAMRDIPDESHGPYTVRVLLEDGWTWSPDTVFDQYRQVVYKGPITLCCYCCWMNTSSGESLEGYQMASFLARDTSLRCARHGDGDDSWYVYGTFEPPDEGGGFFTVQTLVETLHKFGNATWTREEGCLCAITNNDKHLLIDALTGEEVVAYEVGHDT</sequence>
<evidence type="ECO:0000313" key="2">
    <source>
        <dbReference type="Proteomes" id="UP000660262"/>
    </source>
</evidence>
<evidence type="ECO:0000313" key="1">
    <source>
        <dbReference type="EMBL" id="GHP07126.1"/>
    </source>
</evidence>